<evidence type="ECO:0000313" key="3">
    <source>
        <dbReference type="Proteomes" id="UP000272025"/>
    </source>
</evidence>
<gene>
    <name evidence="2" type="ORF">SODALDRAFT_151766</name>
</gene>
<dbReference type="EMBL" id="ML119054">
    <property type="protein sequence ID" value="ROT39079.1"/>
    <property type="molecule type" value="Genomic_DNA"/>
</dbReference>
<accession>A0A3N2PX17</accession>
<dbReference type="Proteomes" id="UP000272025">
    <property type="component" value="Unassembled WGS sequence"/>
</dbReference>
<protein>
    <submittedName>
        <fullName evidence="2">Uncharacterized protein</fullName>
    </submittedName>
</protein>
<sequence length="61" mass="6859">MVARLPAPFGSGRPPTSAWEEFRFVLREPEPKALFRVLAIFLGFCLIPLNIVNSLRADFSP</sequence>
<dbReference type="GeneID" id="39575346"/>
<keyword evidence="1" id="KW-0472">Membrane</keyword>
<feature type="transmembrane region" description="Helical" evidence="1">
    <location>
        <begin position="33"/>
        <end position="52"/>
    </location>
</feature>
<dbReference type="AlphaFoldDB" id="A0A3N2PX17"/>
<organism evidence="2 3">
    <name type="scientific">Sodiomyces alkalinus (strain CBS 110278 / VKM F-3762 / F11)</name>
    <name type="common">Alkaliphilic filamentous fungus</name>
    <dbReference type="NCBI Taxonomy" id="1314773"/>
    <lineage>
        <taxon>Eukaryota</taxon>
        <taxon>Fungi</taxon>
        <taxon>Dikarya</taxon>
        <taxon>Ascomycota</taxon>
        <taxon>Pezizomycotina</taxon>
        <taxon>Sordariomycetes</taxon>
        <taxon>Hypocreomycetidae</taxon>
        <taxon>Glomerellales</taxon>
        <taxon>Plectosphaerellaceae</taxon>
        <taxon>Sodiomyces</taxon>
    </lineage>
</organism>
<evidence type="ECO:0000313" key="2">
    <source>
        <dbReference type="EMBL" id="ROT39079.1"/>
    </source>
</evidence>
<keyword evidence="1" id="KW-1133">Transmembrane helix</keyword>
<evidence type="ECO:0000256" key="1">
    <source>
        <dbReference type="SAM" id="Phobius"/>
    </source>
</evidence>
<keyword evidence="3" id="KW-1185">Reference proteome</keyword>
<keyword evidence="1" id="KW-0812">Transmembrane</keyword>
<proteinExistence type="predicted"/>
<reference evidence="2 3" key="1">
    <citation type="journal article" date="2018" name="Mol. Ecol.">
        <title>The obligate alkalophilic soda-lake fungus Sodiomyces alkalinus has shifted to a protein diet.</title>
        <authorList>
            <person name="Grum-Grzhimaylo A.A."/>
            <person name="Falkoski D.L."/>
            <person name="van den Heuvel J."/>
            <person name="Valero-Jimenez C.A."/>
            <person name="Min B."/>
            <person name="Choi I.G."/>
            <person name="Lipzen A."/>
            <person name="Daum C.G."/>
            <person name="Aanen D.K."/>
            <person name="Tsang A."/>
            <person name="Henrissat B."/>
            <person name="Bilanenko E.N."/>
            <person name="de Vries R.P."/>
            <person name="van Kan J.A.L."/>
            <person name="Grigoriev I.V."/>
            <person name="Debets A.J.M."/>
        </authorList>
    </citation>
    <scope>NUCLEOTIDE SEQUENCE [LARGE SCALE GENOMIC DNA]</scope>
    <source>
        <strain evidence="2 3">F11</strain>
    </source>
</reference>
<dbReference type="RefSeq" id="XP_028466885.1">
    <property type="nucleotide sequence ID" value="XM_028606868.1"/>
</dbReference>
<name>A0A3N2PX17_SODAK</name>